<dbReference type="CDD" id="cd18791">
    <property type="entry name" value="SF2_C_RHA"/>
    <property type="match status" value="1"/>
</dbReference>
<name>A0A8H4BT08_MUCCL</name>
<keyword evidence="2" id="KW-0378">Hydrolase</keyword>
<evidence type="ECO:0000256" key="5">
    <source>
        <dbReference type="SAM" id="MobiDB-lite"/>
    </source>
</evidence>
<dbReference type="PANTHER" id="PTHR18934:SF221">
    <property type="entry name" value="ATP-DEPENDENT RNA HELICASE DHX34-RELATED"/>
    <property type="match status" value="1"/>
</dbReference>
<dbReference type="InterPro" id="IPR007502">
    <property type="entry name" value="Helicase-assoc_dom"/>
</dbReference>
<dbReference type="Pfam" id="PF07717">
    <property type="entry name" value="OB_NTP_bind"/>
    <property type="match status" value="1"/>
</dbReference>
<evidence type="ECO:0000313" key="9">
    <source>
        <dbReference type="Proteomes" id="UP000469890"/>
    </source>
</evidence>
<dbReference type="PANTHER" id="PTHR18934">
    <property type="entry name" value="ATP-DEPENDENT RNA HELICASE"/>
    <property type="match status" value="1"/>
</dbReference>
<keyword evidence="4" id="KW-0067">ATP-binding</keyword>
<dbReference type="EMBL" id="JAAECE010000001">
    <property type="protein sequence ID" value="KAF1807654.1"/>
    <property type="molecule type" value="Genomic_DNA"/>
</dbReference>
<accession>A0A8H4BT08</accession>
<dbReference type="InterPro" id="IPR001650">
    <property type="entry name" value="Helicase_C-like"/>
</dbReference>
<organism evidence="8 9">
    <name type="scientific">Mucor circinelloides f. lusitanicus</name>
    <name type="common">Mucor racemosus var. lusitanicus</name>
    <dbReference type="NCBI Taxonomy" id="29924"/>
    <lineage>
        <taxon>Eukaryota</taxon>
        <taxon>Fungi</taxon>
        <taxon>Fungi incertae sedis</taxon>
        <taxon>Mucoromycota</taxon>
        <taxon>Mucoromycotina</taxon>
        <taxon>Mucoromycetes</taxon>
        <taxon>Mucorales</taxon>
        <taxon>Mucorineae</taxon>
        <taxon>Mucoraceae</taxon>
        <taxon>Mucor</taxon>
    </lineage>
</organism>
<dbReference type="InterPro" id="IPR011709">
    <property type="entry name" value="DEAD-box_helicase_OB_fold"/>
</dbReference>
<comment type="caution">
    <text evidence="8">The sequence shown here is derived from an EMBL/GenBank/DDBJ whole genome shotgun (WGS) entry which is preliminary data.</text>
</comment>
<sequence>MSHHRNRKRRAEYIPEERYDVDGTLIKNEEAFKPKRWDLKEIINDPAKNREALKEAQMYLKEKKNEKESSFYETTRAWTEETDNLFFSKRNRGLVSWLIPTGSTIYYEFEGFYLKLKSSVCDGKTLLTPTQADRMKIVRQEGEMIRHTLVLFQDFQNKKREGLKKKIEETKAALPVTPFANAIVQTLKQHRILLIAGDTGCGKSTQVPQILMNAGFNKIACTQPRRIACSSLARRVSYETMNEYGSKIAYQVRFEGTKTSRTRILFLTEGLLLRQYATDNMLSMYDVIVVDEVHERHMMGDFLLALLKKTLAQRKDLHVVLMSATINAELFAQYFDAPTLVVPGKMYSVKVHYWPFEEEDKNLVDEAAYRKRQTEVVKRSIPSRSSAVKADPYIKVLEYIDQSVPAGERGDLLIFMSGINEITTLAEELNVYAQKSKKWIILMLHSSLTVEDQEKVFDSPAEGIRKCIISSNIAETSITIDGIRFIIDSGKVKEMNHDPASKLSRLSEFWISKASAKQRTGRAGRTGPGECFRFYSENEFNHFHDFAIPEIQRETLDPLLLQIKSMGLGNPRVFDYIEAPSMDFINSSMDFLFNLGAIDANEKLLGLGSVLSKLPVDCIVGKMLILGVVFNIVDPILTIAAGMSVQSPFTRVTLNTNREYLKNKSEFDSKDGDPFTMLNLWQQWIEIKGSKTSSRKWCKEHLVEEHRLYEITKMKRQFEKVLNDFQPGLLESLQSMYDSDASDTDREKSSKFDAREQLRRGRYDEKSSKRRRILRMDSVQDDTQGDDTDSRDIRDLEFSLANNIKQLKSRAYSLSDREIQLVKLVLCSSLYPQLAIGDEHNPYRKSNEIVFQVPAKNFLSIHPSSVIASHPEWVQGHDEKTRKDDQTVEDSLYQQLLCYLQLLETNKPFLVNITRVPGIHTLLLFGKVIDLNYDCSVIVVDSYFVIRFKTSQVAEYVVYLSQTLRREWNSLMNLRISRGLGEAVDDSVDDDLIISSSTKSSLPLTIQQMLEDKQKSNDSDENIDMWTPEAEKKYQLRMQSLNRRLVEFMDTAISAELKAAKASELLKMYPKYIESSEKTDDGQTYPREWKPKDVIRSGIRITQNLYYNSIDMPSCASAIPASADSIPVHIRTFWYCQGCKTTYSFNKMQATEHVLEKCSSNFTEQDENLEKPHLIE</sequence>
<dbReference type="Pfam" id="PF21010">
    <property type="entry name" value="HA2_C"/>
    <property type="match status" value="1"/>
</dbReference>
<evidence type="ECO:0000259" key="7">
    <source>
        <dbReference type="PROSITE" id="PS51194"/>
    </source>
</evidence>
<dbReference type="Proteomes" id="UP000469890">
    <property type="component" value="Unassembled WGS sequence"/>
</dbReference>
<dbReference type="SMART" id="SM00487">
    <property type="entry name" value="DEXDc"/>
    <property type="match status" value="1"/>
</dbReference>
<feature type="domain" description="Helicase C-terminal" evidence="7">
    <location>
        <begin position="399"/>
        <end position="567"/>
    </location>
</feature>
<proteinExistence type="predicted"/>
<keyword evidence="3 8" id="KW-0347">Helicase</keyword>
<dbReference type="Gene3D" id="3.40.50.300">
    <property type="entry name" value="P-loop containing nucleotide triphosphate hydrolases"/>
    <property type="match status" value="2"/>
</dbReference>
<feature type="domain" description="Helicase ATP-binding" evidence="6">
    <location>
        <begin position="184"/>
        <end position="344"/>
    </location>
</feature>
<dbReference type="InterPro" id="IPR014001">
    <property type="entry name" value="Helicase_ATP-bd"/>
</dbReference>
<dbReference type="GO" id="GO:0005524">
    <property type="term" value="F:ATP binding"/>
    <property type="evidence" value="ECO:0007669"/>
    <property type="project" value="UniProtKB-KW"/>
</dbReference>
<dbReference type="InterPro" id="IPR027417">
    <property type="entry name" value="P-loop_NTPase"/>
</dbReference>
<dbReference type="InterPro" id="IPR011545">
    <property type="entry name" value="DEAD/DEAH_box_helicase_dom"/>
</dbReference>
<dbReference type="GO" id="GO:0016787">
    <property type="term" value="F:hydrolase activity"/>
    <property type="evidence" value="ECO:0007669"/>
    <property type="project" value="UniProtKB-KW"/>
</dbReference>
<evidence type="ECO:0000256" key="4">
    <source>
        <dbReference type="ARBA" id="ARBA00022840"/>
    </source>
</evidence>
<keyword evidence="1" id="KW-0547">Nucleotide-binding</keyword>
<dbReference type="Pfam" id="PF00270">
    <property type="entry name" value="DEAD"/>
    <property type="match status" value="1"/>
</dbReference>
<feature type="region of interest" description="Disordered" evidence="5">
    <location>
        <begin position="740"/>
        <end position="790"/>
    </location>
</feature>
<gene>
    <name evidence="8" type="ORF">FB192DRAFT_1356742</name>
</gene>
<protein>
    <submittedName>
        <fullName evidence="8">Putative ATP-dependent RNA helicase DHX34</fullName>
    </submittedName>
</protein>
<evidence type="ECO:0000313" key="8">
    <source>
        <dbReference type="EMBL" id="KAF1807654.1"/>
    </source>
</evidence>
<feature type="compositionally biased region" description="Basic and acidic residues" evidence="5">
    <location>
        <begin position="743"/>
        <end position="767"/>
    </location>
</feature>
<dbReference type="Gene3D" id="1.20.120.1080">
    <property type="match status" value="1"/>
</dbReference>
<dbReference type="SMART" id="SM00490">
    <property type="entry name" value="HELICc"/>
    <property type="match status" value="1"/>
</dbReference>
<dbReference type="Pfam" id="PF00271">
    <property type="entry name" value="Helicase_C"/>
    <property type="match status" value="1"/>
</dbReference>
<evidence type="ECO:0000256" key="3">
    <source>
        <dbReference type="ARBA" id="ARBA00022806"/>
    </source>
</evidence>
<evidence type="ECO:0000256" key="2">
    <source>
        <dbReference type="ARBA" id="ARBA00022801"/>
    </source>
</evidence>
<dbReference type="SUPFAM" id="SSF52540">
    <property type="entry name" value="P-loop containing nucleoside triphosphate hydrolases"/>
    <property type="match status" value="1"/>
</dbReference>
<dbReference type="AlphaFoldDB" id="A0A8H4BT08"/>
<evidence type="ECO:0000256" key="1">
    <source>
        <dbReference type="ARBA" id="ARBA00022741"/>
    </source>
</evidence>
<reference evidence="8 9" key="1">
    <citation type="submission" date="2019-09" db="EMBL/GenBank/DDBJ databases">
        <authorList>
            <consortium name="DOE Joint Genome Institute"/>
            <person name="Mondo S.J."/>
            <person name="Navarro-Mendoza M.I."/>
            <person name="Perez-Arques C."/>
            <person name="Panchal S."/>
            <person name="Nicolas F.E."/>
            <person name="Ganguly P."/>
            <person name="Pangilinan J."/>
            <person name="Grigoriev I."/>
            <person name="Heitman J."/>
            <person name="Sanya K."/>
            <person name="Garre V."/>
        </authorList>
    </citation>
    <scope>NUCLEOTIDE SEQUENCE [LARGE SCALE GENOMIC DNA]</scope>
    <source>
        <strain evidence="8 9">MU402</strain>
    </source>
</reference>
<evidence type="ECO:0000259" key="6">
    <source>
        <dbReference type="PROSITE" id="PS51192"/>
    </source>
</evidence>
<dbReference type="SMART" id="SM00847">
    <property type="entry name" value="HA2"/>
    <property type="match status" value="1"/>
</dbReference>
<dbReference type="GO" id="GO:0003723">
    <property type="term" value="F:RNA binding"/>
    <property type="evidence" value="ECO:0007669"/>
    <property type="project" value="TreeGrafter"/>
</dbReference>
<dbReference type="FunFam" id="3.40.50.300:FF:000725">
    <property type="entry name" value="probable ATP-dependent RNA helicase DHX34"/>
    <property type="match status" value="1"/>
</dbReference>
<dbReference type="PROSITE" id="PS51194">
    <property type="entry name" value="HELICASE_CTER"/>
    <property type="match status" value="1"/>
</dbReference>
<dbReference type="GO" id="GO:0004386">
    <property type="term" value="F:helicase activity"/>
    <property type="evidence" value="ECO:0007669"/>
    <property type="project" value="UniProtKB-KW"/>
</dbReference>
<dbReference type="PROSITE" id="PS51192">
    <property type="entry name" value="HELICASE_ATP_BIND_1"/>
    <property type="match status" value="1"/>
</dbReference>